<keyword evidence="2" id="KW-1185">Reference proteome</keyword>
<accession>A0A345ZSR1</accession>
<dbReference type="Proteomes" id="UP000254889">
    <property type="component" value="Chromosome"/>
</dbReference>
<proteinExistence type="predicted"/>
<evidence type="ECO:0000313" key="2">
    <source>
        <dbReference type="Proteomes" id="UP000254889"/>
    </source>
</evidence>
<reference evidence="1 2" key="1">
    <citation type="submission" date="2018-07" db="EMBL/GenBank/DDBJ databases">
        <authorList>
            <person name="Quirk P.G."/>
            <person name="Krulwich T.A."/>
        </authorList>
    </citation>
    <scope>NUCLEOTIDE SEQUENCE [LARGE SCALE GENOMIC DNA]</scope>
    <source>
        <strain evidence="1 2">CC-BB4</strain>
    </source>
</reference>
<name>A0A345ZSR1_9HYPH</name>
<sequence>MSRFGRIPTIKPINDVSDIAAEVERRNLEALSPFRALVARYDSAKATILRLDPQAKVRGFGLRMIERLPPAELDALCEEREWIVKEVEAQAARVSCEAEAKRVAELSEIARLGERMALLEERVAVLEARVPPRAPEPSPSAQHARSSAPVMLMANNSTGPFAPAIPAGIDVGGVRKIGG</sequence>
<dbReference type="KEGG" id="ptaw:DW352_05160"/>
<gene>
    <name evidence="1" type="ORF">DW352_05160</name>
</gene>
<dbReference type="EMBL" id="CP031417">
    <property type="protein sequence ID" value="AXK79958.1"/>
    <property type="molecule type" value="Genomic_DNA"/>
</dbReference>
<organism evidence="1 2">
    <name type="scientific">Pseudolabrys taiwanensis</name>
    <dbReference type="NCBI Taxonomy" id="331696"/>
    <lineage>
        <taxon>Bacteria</taxon>
        <taxon>Pseudomonadati</taxon>
        <taxon>Pseudomonadota</taxon>
        <taxon>Alphaproteobacteria</taxon>
        <taxon>Hyphomicrobiales</taxon>
        <taxon>Xanthobacteraceae</taxon>
        <taxon>Pseudolabrys</taxon>
    </lineage>
</organism>
<protein>
    <submittedName>
        <fullName evidence="1">Uncharacterized protein</fullName>
    </submittedName>
</protein>
<dbReference type="AlphaFoldDB" id="A0A345ZSR1"/>
<evidence type="ECO:0000313" key="1">
    <source>
        <dbReference type="EMBL" id="AXK79958.1"/>
    </source>
</evidence>